<evidence type="ECO:0000256" key="2">
    <source>
        <dbReference type="SAM" id="SignalP"/>
    </source>
</evidence>
<comment type="similarity">
    <text evidence="1">Belongs to the cycloisomerase 2 family.</text>
</comment>
<dbReference type="Proteomes" id="UP000799778">
    <property type="component" value="Unassembled WGS sequence"/>
</dbReference>
<evidence type="ECO:0000313" key="4">
    <source>
        <dbReference type="Proteomes" id="UP000799778"/>
    </source>
</evidence>
<sequence>MLSSFTFLIPLFGGLASAQNLWAAHYSGTINYLTFSGGNSLKLTKETKTGNTMPSWITYDGPGKALYLPDETWYSPTGNLVAFKIGENGALTPNGKVATDQSSVATELYGGADGKGFIANAHYEQSSISTFKLPLNGEKPQQVLKWTMSAPGPNAARQKGPHPHHVFTDPTGNFLLAPDLGADIVRIFQIEKASGQLKECPGQKTAPGAGPRHGVFWAPASKSSRVKRGGAADGQFLFILNELGNSVTGYSVTYPSGGGCLTLSPKQTINPYQGNAAAPAGTKLGEIRARDNYLYTSNRNDKKFGPQLDSITQYTIANDGTLTFTELTSAFGYYPRTFDINKAGDYVAIGGQTSATVAIVKRDPKTGKLTGQAASLRIGTTGTPENEDGVSAVVWAE</sequence>
<dbReference type="Pfam" id="PF10282">
    <property type="entry name" value="Lactonase"/>
    <property type="match status" value="1"/>
</dbReference>
<keyword evidence="2" id="KW-0732">Signal</keyword>
<dbReference type="GeneID" id="54290218"/>
<dbReference type="SUPFAM" id="SSF51004">
    <property type="entry name" value="C-terminal (heme d1) domain of cytochrome cd1-nitrite reductase"/>
    <property type="match status" value="1"/>
</dbReference>
<evidence type="ECO:0000313" key="3">
    <source>
        <dbReference type="EMBL" id="KAF2009753.1"/>
    </source>
</evidence>
<feature type="chain" id="PRO_5025533691" evidence="2">
    <location>
        <begin position="19"/>
        <end position="397"/>
    </location>
</feature>
<dbReference type="Gene3D" id="2.130.10.10">
    <property type="entry name" value="YVTN repeat-like/Quinoprotein amine dehydrogenase"/>
    <property type="match status" value="1"/>
</dbReference>
<dbReference type="InterPro" id="IPR011048">
    <property type="entry name" value="Haem_d1_sf"/>
</dbReference>
<protein>
    <submittedName>
        <fullName evidence="3">Putative isomerase YbhE</fullName>
    </submittedName>
</protein>
<organism evidence="3 4">
    <name type="scientific">Aaosphaeria arxii CBS 175.79</name>
    <dbReference type="NCBI Taxonomy" id="1450172"/>
    <lineage>
        <taxon>Eukaryota</taxon>
        <taxon>Fungi</taxon>
        <taxon>Dikarya</taxon>
        <taxon>Ascomycota</taxon>
        <taxon>Pezizomycotina</taxon>
        <taxon>Dothideomycetes</taxon>
        <taxon>Pleosporomycetidae</taxon>
        <taxon>Pleosporales</taxon>
        <taxon>Pleosporales incertae sedis</taxon>
        <taxon>Aaosphaeria</taxon>
    </lineage>
</organism>
<dbReference type="RefSeq" id="XP_033378092.1">
    <property type="nucleotide sequence ID" value="XM_033532821.1"/>
</dbReference>
<dbReference type="InterPro" id="IPR050282">
    <property type="entry name" value="Cycloisomerase_2"/>
</dbReference>
<name>A0A6A5X9Y9_9PLEO</name>
<gene>
    <name evidence="3" type="ORF">BU24DRAFT_473953</name>
</gene>
<dbReference type="OrthoDB" id="9972196at2759"/>
<dbReference type="EMBL" id="ML978078">
    <property type="protein sequence ID" value="KAF2009753.1"/>
    <property type="molecule type" value="Genomic_DNA"/>
</dbReference>
<dbReference type="GO" id="GO:0017057">
    <property type="term" value="F:6-phosphogluconolactonase activity"/>
    <property type="evidence" value="ECO:0007669"/>
    <property type="project" value="TreeGrafter"/>
</dbReference>
<evidence type="ECO:0000256" key="1">
    <source>
        <dbReference type="ARBA" id="ARBA00005564"/>
    </source>
</evidence>
<keyword evidence="4" id="KW-1185">Reference proteome</keyword>
<dbReference type="PANTHER" id="PTHR30344:SF1">
    <property type="entry name" value="6-PHOSPHOGLUCONOLACTONASE"/>
    <property type="match status" value="1"/>
</dbReference>
<reference evidence="3" key="1">
    <citation type="journal article" date="2020" name="Stud. Mycol.">
        <title>101 Dothideomycetes genomes: a test case for predicting lifestyles and emergence of pathogens.</title>
        <authorList>
            <person name="Haridas S."/>
            <person name="Albert R."/>
            <person name="Binder M."/>
            <person name="Bloem J."/>
            <person name="Labutti K."/>
            <person name="Salamov A."/>
            <person name="Andreopoulos B."/>
            <person name="Baker S."/>
            <person name="Barry K."/>
            <person name="Bills G."/>
            <person name="Bluhm B."/>
            <person name="Cannon C."/>
            <person name="Castanera R."/>
            <person name="Culley D."/>
            <person name="Daum C."/>
            <person name="Ezra D."/>
            <person name="Gonzalez J."/>
            <person name="Henrissat B."/>
            <person name="Kuo A."/>
            <person name="Liang C."/>
            <person name="Lipzen A."/>
            <person name="Lutzoni F."/>
            <person name="Magnuson J."/>
            <person name="Mondo S."/>
            <person name="Nolan M."/>
            <person name="Ohm R."/>
            <person name="Pangilinan J."/>
            <person name="Park H.-J."/>
            <person name="Ramirez L."/>
            <person name="Alfaro M."/>
            <person name="Sun H."/>
            <person name="Tritt A."/>
            <person name="Yoshinaga Y."/>
            <person name="Zwiers L.-H."/>
            <person name="Turgeon B."/>
            <person name="Goodwin S."/>
            <person name="Spatafora J."/>
            <person name="Crous P."/>
            <person name="Grigoriev I."/>
        </authorList>
    </citation>
    <scope>NUCLEOTIDE SEQUENCE</scope>
    <source>
        <strain evidence="3">CBS 175.79</strain>
    </source>
</reference>
<dbReference type="PANTHER" id="PTHR30344">
    <property type="entry name" value="6-PHOSPHOGLUCONOLACTONASE-RELATED"/>
    <property type="match status" value="1"/>
</dbReference>
<dbReference type="InterPro" id="IPR019405">
    <property type="entry name" value="Lactonase_7-beta_prop"/>
</dbReference>
<dbReference type="AlphaFoldDB" id="A0A6A5X9Y9"/>
<accession>A0A6A5X9Y9</accession>
<feature type="signal peptide" evidence="2">
    <location>
        <begin position="1"/>
        <end position="18"/>
    </location>
</feature>
<keyword evidence="3" id="KW-0413">Isomerase</keyword>
<dbReference type="InterPro" id="IPR015943">
    <property type="entry name" value="WD40/YVTN_repeat-like_dom_sf"/>
</dbReference>
<proteinExistence type="inferred from homology"/>
<dbReference type="GO" id="GO:0016853">
    <property type="term" value="F:isomerase activity"/>
    <property type="evidence" value="ECO:0007669"/>
    <property type="project" value="UniProtKB-KW"/>
</dbReference>